<dbReference type="HOGENOM" id="CLU_055690_5_1_5"/>
<dbReference type="Proteomes" id="UP000002745">
    <property type="component" value="Chromosome"/>
</dbReference>
<gene>
    <name evidence="8" type="ordered locus">Hbal_2780</name>
</gene>
<keyword evidence="4" id="KW-0408">Iron</keyword>
<dbReference type="GO" id="GO:0008942">
    <property type="term" value="F:nitrite reductase [NAD(P)H] activity"/>
    <property type="evidence" value="ECO:0007669"/>
    <property type="project" value="InterPro"/>
</dbReference>
<dbReference type="GO" id="GO:0046872">
    <property type="term" value="F:metal ion binding"/>
    <property type="evidence" value="ECO:0007669"/>
    <property type="project" value="UniProtKB-KW"/>
</dbReference>
<sequence length="110" mass="12178">MPHDTAVIDWIDLCAIEDIPLQGSRRAIIRGREIGLFRTMASEVYAIDNACPHKKGPLTEGIVHDCSVTCPLHNWVFDLKSGEATGPDEGRVQTHAVEIRDGRVFIQIEG</sequence>
<dbReference type="InterPro" id="IPR036922">
    <property type="entry name" value="Rieske_2Fe-2S_sf"/>
</dbReference>
<evidence type="ECO:0000256" key="5">
    <source>
        <dbReference type="ARBA" id="ARBA00023014"/>
    </source>
</evidence>
<dbReference type="NCBIfam" id="TIGR02378">
    <property type="entry name" value="nirD_assim_sml"/>
    <property type="match status" value="1"/>
</dbReference>
<evidence type="ECO:0000256" key="1">
    <source>
        <dbReference type="ARBA" id="ARBA00022714"/>
    </source>
</evidence>
<keyword evidence="3" id="KW-0560">Oxidoreductase</keyword>
<keyword evidence="1" id="KW-0001">2Fe-2S</keyword>
<dbReference type="STRING" id="582402.Hbal_2780"/>
<evidence type="ECO:0000256" key="6">
    <source>
        <dbReference type="ARBA" id="ARBA00023063"/>
    </source>
</evidence>
<dbReference type="PANTHER" id="PTHR21496:SF23">
    <property type="entry name" value="3-PHENYLPROPIONATE_CINNAMIC ACID DIOXYGENASE FERREDOXIN SUBUNIT"/>
    <property type="match status" value="1"/>
</dbReference>
<evidence type="ECO:0000313" key="9">
    <source>
        <dbReference type="Proteomes" id="UP000002745"/>
    </source>
</evidence>
<protein>
    <submittedName>
        <fullName evidence="8">Nitrite reductase (NAD(P)H), small subunit</fullName>
    </submittedName>
</protein>
<keyword evidence="6" id="KW-0534">Nitrate assimilation</keyword>
<dbReference type="PROSITE" id="PS51296">
    <property type="entry name" value="RIESKE"/>
    <property type="match status" value="1"/>
</dbReference>
<keyword evidence="9" id="KW-1185">Reference proteome</keyword>
<evidence type="ECO:0000259" key="7">
    <source>
        <dbReference type="PROSITE" id="PS51296"/>
    </source>
</evidence>
<accession>C6XQF4</accession>
<proteinExistence type="predicted"/>
<dbReference type="RefSeq" id="WP_015828603.1">
    <property type="nucleotide sequence ID" value="NC_012982.1"/>
</dbReference>
<dbReference type="EMBL" id="CP001678">
    <property type="protein sequence ID" value="ACT60453.1"/>
    <property type="molecule type" value="Genomic_DNA"/>
</dbReference>
<keyword evidence="5" id="KW-0411">Iron-sulfur</keyword>
<name>C6XQF4_HIRBI</name>
<dbReference type="Pfam" id="PF13806">
    <property type="entry name" value="Rieske_2"/>
    <property type="match status" value="1"/>
</dbReference>
<dbReference type="eggNOG" id="COG2146">
    <property type="taxonomic scope" value="Bacteria"/>
</dbReference>
<feature type="domain" description="Rieske" evidence="7">
    <location>
        <begin position="11"/>
        <end position="106"/>
    </location>
</feature>
<dbReference type="PANTHER" id="PTHR21496">
    <property type="entry name" value="FERREDOXIN-RELATED"/>
    <property type="match status" value="1"/>
</dbReference>
<evidence type="ECO:0000313" key="8">
    <source>
        <dbReference type="EMBL" id="ACT60453.1"/>
    </source>
</evidence>
<dbReference type="InterPro" id="IPR017941">
    <property type="entry name" value="Rieske_2Fe-2S"/>
</dbReference>
<dbReference type="Gene3D" id="2.102.10.10">
    <property type="entry name" value="Rieske [2Fe-2S] iron-sulphur domain"/>
    <property type="match status" value="1"/>
</dbReference>
<evidence type="ECO:0000256" key="2">
    <source>
        <dbReference type="ARBA" id="ARBA00022723"/>
    </source>
</evidence>
<dbReference type="GO" id="GO:0042128">
    <property type="term" value="P:nitrate assimilation"/>
    <property type="evidence" value="ECO:0007669"/>
    <property type="project" value="UniProtKB-KW"/>
</dbReference>
<dbReference type="SUPFAM" id="SSF50022">
    <property type="entry name" value="ISP domain"/>
    <property type="match status" value="1"/>
</dbReference>
<dbReference type="KEGG" id="hba:Hbal_2780"/>
<dbReference type="GO" id="GO:0051537">
    <property type="term" value="F:2 iron, 2 sulfur cluster binding"/>
    <property type="evidence" value="ECO:0007669"/>
    <property type="project" value="UniProtKB-KW"/>
</dbReference>
<evidence type="ECO:0000256" key="3">
    <source>
        <dbReference type="ARBA" id="ARBA00023002"/>
    </source>
</evidence>
<reference evidence="9" key="1">
    <citation type="journal article" date="2011" name="J. Bacteriol.">
        <title>Genome sequences of eight morphologically diverse alphaproteobacteria.</title>
        <authorList>
            <consortium name="US DOE Joint Genome Institute"/>
            <person name="Brown P.J."/>
            <person name="Kysela D.T."/>
            <person name="Buechlein A."/>
            <person name="Hemmerich C."/>
            <person name="Brun Y.V."/>
        </authorList>
    </citation>
    <scope>NUCLEOTIDE SEQUENCE [LARGE SCALE GENOMIC DNA]</scope>
    <source>
        <strain evidence="9">ATCC 49814 / DSM 5838 / IFAM 1418</strain>
    </source>
</reference>
<dbReference type="InterPro" id="IPR012748">
    <property type="entry name" value="Rieske-like_NirD"/>
</dbReference>
<dbReference type="CDD" id="cd03530">
    <property type="entry name" value="Rieske_NirD_small_Bacillus"/>
    <property type="match status" value="1"/>
</dbReference>
<keyword evidence="2" id="KW-0479">Metal-binding</keyword>
<dbReference type="AlphaFoldDB" id="C6XQF4"/>
<evidence type="ECO:0000256" key="4">
    <source>
        <dbReference type="ARBA" id="ARBA00023004"/>
    </source>
</evidence>
<organism evidence="8 9">
    <name type="scientific">Hirschia baltica (strain ATCC 49814 / DSM 5838 / IFAM 1418)</name>
    <dbReference type="NCBI Taxonomy" id="582402"/>
    <lineage>
        <taxon>Bacteria</taxon>
        <taxon>Pseudomonadati</taxon>
        <taxon>Pseudomonadota</taxon>
        <taxon>Alphaproteobacteria</taxon>
        <taxon>Hyphomonadales</taxon>
        <taxon>Hyphomonadaceae</taxon>
        <taxon>Hirschia</taxon>
    </lineage>
</organism>